<organism evidence="2 3">
    <name type="scientific">Butyrivibrio hungatei</name>
    <dbReference type="NCBI Taxonomy" id="185008"/>
    <lineage>
        <taxon>Bacteria</taxon>
        <taxon>Bacillati</taxon>
        <taxon>Bacillota</taxon>
        <taxon>Clostridia</taxon>
        <taxon>Lachnospirales</taxon>
        <taxon>Lachnospiraceae</taxon>
        <taxon>Butyrivibrio</taxon>
    </lineage>
</organism>
<accession>A0A1G5BF01</accession>
<dbReference type="OrthoDB" id="1655031at2"/>
<evidence type="ECO:0000313" key="2">
    <source>
        <dbReference type="EMBL" id="SCX88743.1"/>
    </source>
</evidence>
<dbReference type="AlphaFoldDB" id="A0A1G5BF01"/>
<dbReference type="RefSeq" id="WP_074461442.1">
    <property type="nucleotide sequence ID" value="NZ_FMUR01000004.1"/>
</dbReference>
<keyword evidence="3" id="KW-1185">Reference proteome</keyword>
<proteinExistence type="predicted"/>
<gene>
    <name evidence="2" type="ORF">SAMN02910451_00698</name>
</gene>
<dbReference type="EMBL" id="FMUR01000004">
    <property type="protein sequence ID" value="SCX88743.1"/>
    <property type="molecule type" value="Genomic_DNA"/>
</dbReference>
<evidence type="ECO:0000313" key="3">
    <source>
        <dbReference type="Proteomes" id="UP000183047"/>
    </source>
</evidence>
<name>A0A1G5BF01_9FIRM</name>
<protein>
    <submittedName>
        <fullName evidence="2">Uncharacterized protein</fullName>
    </submittedName>
</protein>
<feature type="region of interest" description="Disordered" evidence="1">
    <location>
        <begin position="308"/>
        <end position="343"/>
    </location>
</feature>
<dbReference type="InterPro" id="IPR043743">
    <property type="entry name" value="DUF5688"/>
</dbReference>
<sequence>MEYEKFKEQFVEDLKERLQAGGGEYLVEPHEVQKMNQTYEAVTIKPQEATIGVNLNLTEIHERYEDGMSYDSLVNEVADRADRALHDRPDFNLEELKDYDRMKEKLSMEVVSSGRNAELLKGVPHRNIEDMSVVYRFVLDIDKEGMGSILVTNQLLDSYGITPEQLHADALQYAPVMRPAVIQTMAETLLEMMGPEAKDMIPVMPEDPLFVASVPDKTQGAGVIAYQDFMDQAAERVGGDFFILPSSIHEVLLVKDDGNVDINNLEGMVKEVNETQVAPEDVLTDSVYHYDSKEKLFELAGKYQERVNEKKRESTLDKLDAKKRKEPAHEKSTRPRSRGGEAL</sequence>
<feature type="compositionally biased region" description="Basic and acidic residues" evidence="1">
    <location>
        <begin position="308"/>
        <end position="320"/>
    </location>
</feature>
<reference evidence="3" key="1">
    <citation type="submission" date="2016-10" db="EMBL/GenBank/DDBJ databases">
        <authorList>
            <person name="Varghese N."/>
            <person name="Submissions S."/>
        </authorList>
    </citation>
    <scope>NUCLEOTIDE SEQUENCE [LARGE SCALE GENOMIC DNA]</scope>
    <source>
        <strain evidence="3">XBD2006</strain>
    </source>
</reference>
<dbReference type="Proteomes" id="UP000183047">
    <property type="component" value="Unassembled WGS sequence"/>
</dbReference>
<evidence type="ECO:0000256" key="1">
    <source>
        <dbReference type="SAM" id="MobiDB-lite"/>
    </source>
</evidence>
<dbReference type="Pfam" id="PF18941">
    <property type="entry name" value="DUF5688"/>
    <property type="match status" value="1"/>
</dbReference>